<protein>
    <submittedName>
        <fullName evidence="2">Uncharacterized protein</fullName>
    </submittedName>
</protein>
<evidence type="ECO:0000313" key="3">
    <source>
        <dbReference type="Proteomes" id="UP000652761"/>
    </source>
</evidence>
<keyword evidence="1" id="KW-0812">Transmembrane</keyword>
<evidence type="ECO:0000256" key="1">
    <source>
        <dbReference type="SAM" id="Phobius"/>
    </source>
</evidence>
<dbReference type="EMBL" id="NMUH01007735">
    <property type="protein sequence ID" value="MQM17745.1"/>
    <property type="molecule type" value="Genomic_DNA"/>
</dbReference>
<proteinExistence type="predicted"/>
<dbReference type="AlphaFoldDB" id="A0A843XET2"/>
<name>A0A843XET2_COLES</name>
<organism evidence="2 3">
    <name type="scientific">Colocasia esculenta</name>
    <name type="common">Wild taro</name>
    <name type="synonym">Arum esculentum</name>
    <dbReference type="NCBI Taxonomy" id="4460"/>
    <lineage>
        <taxon>Eukaryota</taxon>
        <taxon>Viridiplantae</taxon>
        <taxon>Streptophyta</taxon>
        <taxon>Embryophyta</taxon>
        <taxon>Tracheophyta</taxon>
        <taxon>Spermatophyta</taxon>
        <taxon>Magnoliopsida</taxon>
        <taxon>Liliopsida</taxon>
        <taxon>Araceae</taxon>
        <taxon>Aroideae</taxon>
        <taxon>Colocasieae</taxon>
        <taxon>Colocasia</taxon>
    </lineage>
</organism>
<dbReference type="Proteomes" id="UP000652761">
    <property type="component" value="Unassembled WGS sequence"/>
</dbReference>
<reference evidence="2" key="1">
    <citation type="submission" date="2017-07" db="EMBL/GenBank/DDBJ databases">
        <title>Taro Niue Genome Assembly and Annotation.</title>
        <authorList>
            <person name="Atibalentja N."/>
            <person name="Keating K."/>
            <person name="Fields C.J."/>
        </authorList>
    </citation>
    <scope>NUCLEOTIDE SEQUENCE</scope>
    <source>
        <strain evidence="2">Niue_2</strain>
        <tissue evidence="2">Leaf</tissue>
    </source>
</reference>
<feature type="transmembrane region" description="Helical" evidence="1">
    <location>
        <begin position="38"/>
        <end position="57"/>
    </location>
</feature>
<gene>
    <name evidence="2" type="ORF">Taro_050722</name>
</gene>
<sequence length="123" mass="13526">MGLQLCGLQIGRLGGPADWAQNAHKFSACERDKGLRRILNVMALVVAFLLPLFWVVVCMCAACRTLGRHADVDLVKFDQTELEYALLGQGILLRGFAGRFDGLVVLLACSPYEDVAWSRGKTE</sequence>
<comment type="caution">
    <text evidence="2">The sequence shown here is derived from an EMBL/GenBank/DDBJ whole genome shotgun (WGS) entry which is preliminary data.</text>
</comment>
<keyword evidence="3" id="KW-1185">Reference proteome</keyword>
<keyword evidence="1" id="KW-0472">Membrane</keyword>
<keyword evidence="1" id="KW-1133">Transmembrane helix</keyword>
<evidence type="ECO:0000313" key="2">
    <source>
        <dbReference type="EMBL" id="MQM17745.1"/>
    </source>
</evidence>
<accession>A0A843XET2</accession>